<accession>M3JXW5</accession>
<sequence length="175" mass="19390">MYKFTLFLAAFLSLFFQSAVAAPIQPGFRGNVTLYVKSDNPDIDGQTLYTLNQQEIGLNRLYIGNYVDPKSTFFLVNSAIYQEFSDNVKIDYYVTYSPEGYLGTESGSDGITITDYDASTGAFQFSGDQFLYAVHVVDLPAYSASQYAIQVHSPADAPEGSSKVELYGRLNWAVL</sequence>
<dbReference type="OMA" id="YDYLYAV"/>
<gene>
    <name evidence="2" type="ORF">G210_1717</name>
</gene>
<comment type="caution">
    <text evidence="2">The sequence shown here is derived from an EMBL/GenBank/DDBJ whole genome shotgun (WGS) entry which is preliminary data.</text>
</comment>
<dbReference type="EMBL" id="AOGT01001361">
    <property type="protein sequence ID" value="EMG47825.1"/>
    <property type="molecule type" value="Genomic_DNA"/>
</dbReference>
<dbReference type="Proteomes" id="UP000011777">
    <property type="component" value="Unassembled WGS sequence"/>
</dbReference>
<feature type="chain" id="PRO_5004035464" evidence="1">
    <location>
        <begin position="22"/>
        <end position="175"/>
    </location>
</feature>
<reference evidence="2 3" key="1">
    <citation type="submission" date="2013-02" db="EMBL/GenBank/DDBJ databases">
        <title>Genome sequence of Candida maltosa Xu316, a potential industrial strain for xylitol and ethanol production.</title>
        <authorList>
            <person name="Yu J."/>
            <person name="Wang Q."/>
            <person name="Geng X."/>
            <person name="Bao W."/>
            <person name="He P."/>
            <person name="Cai J."/>
        </authorList>
    </citation>
    <scope>NUCLEOTIDE SEQUENCE [LARGE SCALE GENOMIC DNA]</scope>
    <source>
        <strain evidence="3">Xu316</strain>
    </source>
</reference>
<dbReference type="HOGENOM" id="CLU_1532331_0_0_1"/>
<evidence type="ECO:0000313" key="2">
    <source>
        <dbReference type="EMBL" id="EMG47825.1"/>
    </source>
</evidence>
<feature type="signal peptide" evidence="1">
    <location>
        <begin position="1"/>
        <end position="21"/>
    </location>
</feature>
<keyword evidence="3" id="KW-1185">Reference proteome</keyword>
<evidence type="ECO:0000256" key="1">
    <source>
        <dbReference type="SAM" id="SignalP"/>
    </source>
</evidence>
<keyword evidence="1" id="KW-0732">Signal</keyword>
<evidence type="ECO:0000313" key="3">
    <source>
        <dbReference type="Proteomes" id="UP000011777"/>
    </source>
</evidence>
<organism evidence="2 3">
    <name type="scientific">Candida maltosa (strain Xu316)</name>
    <name type="common">Yeast</name>
    <dbReference type="NCBI Taxonomy" id="1245528"/>
    <lineage>
        <taxon>Eukaryota</taxon>
        <taxon>Fungi</taxon>
        <taxon>Dikarya</taxon>
        <taxon>Ascomycota</taxon>
        <taxon>Saccharomycotina</taxon>
        <taxon>Pichiomycetes</taxon>
        <taxon>Debaryomycetaceae</taxon>
        <taxon>Candida/Lodderomyces clade</taxon>
        <taxon>Candida</taxon>
    </lineage>
</organism>
<proteinExistence type="predicted"/>
<name>M3JXW5_CANMX</name>
<protein>
    <submittedName>
        <fullName evidence="2">Uncharacterized protein</fullName>
    </submittedName>
</protein>
<dbReference type="AlphaFoldDB" id="M3JXW5"/>
<dbReference type="OrthoDB" id="4005001at2759"/>